<dbReference type="EMBL" id="JAABNR010000006">
    <property type="protein sequence ID" value="NBZ87588.1"/>
    <property type="molecule type" value="Genomic_DNA"/>
</dbReference>
<evidence type="ECO:0000259" key="1">
    <source>
        <dbReference type="Pfam" id="PF13360"/>
    </source>
</evidence>
<dbReference type="PANTHER" id="PTHR34512">
    <property type="entry name" value="CELL SURFACE PROTEIN"/>
    <property type="match status" value="1"/>
</dbReference>
<comment type="caution">
    <text evidence="2">The sequence shown here is derived from an EMBL/GenBank/DDBJ whole genome shotgun (WGS) entry which is preliminary data.</text>
</comment>
<dbReference type="SMART" id="SM00564">
    <property type="entry name" value="PQQ"/>
    <property type="match status" value="7"/>
</dbReference>
<gene>
    <name evidence="2" type="ORF">GV832_08345</name>
</gene>
<accession>A0AAE5BVT7</accession>
<dbReference type="RefSeq" id="WP_168774388.1">
    <property type="nucleotide sequence ID" value="NZ_JAABNR010000006.1"/>
</dbReference>
<dbReference type="Gene3D" id="2.130.10.10">
    <property type="entry name" value="YVTN repeat-like/Quinoprotein amine dehydrogenase"/>
    <property type="match status" value="1"/>
</dbReference>
<dbReference type="InterPro" id="IPR018391">
    <property type="entry name" value="PQQ_b-propeller_rpt"/>
</dbReference>
<evidence type="ECO:0000313" key="3">
    <source>
        <dbReference type="Proteomes" id="UP001193501"/>
    </source>
</evidence>
<name>A0AAE5BVT7_9RHOB</name>
<dbReference type="Pfam" id="PF13360">
    <property type="entry name" value="PQQ_2"/>
    <property type="match status" value="2"/>
</dbReference>
<proteinExistence type="predicted"/>
<dbReference type="InterPro" id="IPR002372">
    <property type="entry name" value="PQQ_rpt_dom"/>
</dbReference>
<dbReference type="AlphaFoldDB" id="A0AAE5BVT7"/>
<organism evidence="2 3">
    <name type="scientific">Stagnihabitans tardus</name>
    <dbReference type="NCBI Taxonomy" id="2699202"/>
    <lineage>
        <taxon>Bacteria</taxon>
        <taxon>Pseudomonadati</taxon>
        <taxon>Pseudomonadota</taxon>
        <taxon>Alphaproteobacteria</taxon>
        <taxon>Rhodobacterales</taxon>
        <taxon>Paracoccaceae</taxon>
        <taxon>Stagnihabitans</taxon>
    </lineage>
</organism>
<evidence type="ECO:0000313" key="2">
    <source>
        <dbReference type="EMBL" id="NBZ87588.1"/>
    </source>
</evidence>
<dbReference type="InterPro" id="IPR011047">
    <property type="entry name" value="Quinoprotein_ADH-like_sf"/>
</dbReference>
<dbReference type="Proteomes" id="UP001193501">
    <property type="component" value="Unassembled WGS sequence"/>
</dbReference>
<feature type="domain" description="Pyrrolo-quinoline quinone repeat" evidence="1">
    <location>
        <begin position="383"/>
        <end position="447"/>
    </location>
</feature>
<reference evidence="2" key="1">
    <citation type="submission" date="2020-01" db="EMBL/GenBank/DDBJ databases">
        <authorList>
            <person name="Chen W.-M."/>
        </authorList>
    </citation>
    <scope>NUCLEOTIDE SEQUENCE</scope>
    <source>
        <strain evidence="2">CYK-10</strain>
    </source>
</reference>
<dbReference type="SUPFAM" id="SSF50998">
    <property type="entry name" value="Quinoprotein alcohol dehydrogenase-like"/>
    <property type="match status" value="1"/>
</dbReference>
<sequence>MQRLALGLMISTLALSACQRDRILEGTRFPLRAPLEASVPSEAVPDPAAPPDRPENVSAAISLPGMVSNGDWGQRGGNAGHTGVHGALSAQPALAWAVDIGAGSGKRSRITAAPVVAGGRVFAMDGASHVTAVSVAGERLWSADVNATFDRSGGISGGSLAADGARAYAVTGYGEVVGLDAGTGAVVWRQRLGAQASGAPLLADGRVYVAADDGTAWAIDAASGRVVWTAVGVDNLSNLHVDGGAAPVQSGALVVFPFASGLMMAVETSTGQPVWNAYAGGERLGRGYAVSGTVTGDPVVSGGMMFAGTAAGRTGAWSLQQGQVIWDAPEGAMNAPLVFGGSVFVVNDEATLVRLSSADGSQIWASGLPYFDQTKPKRQGRITASYGPVLAGGRVWVASSDGRLRGFAPQDGSLVADVALPGGAASAPALAQGMIFVVTGRGQLLAFR</sequence>
<feature type="domain" description="Pyrrolo-quinoline quinone repeat" evidence="1">
    <location>
        <begin position="128"/>
        <end position="365"/>
    </location>
</feature>
<protein>
    <submittedName>
        <fullName evidence="2">PQQ-binding-like beta-propeller repeat protein</fullName>
    </submittedName>
</protein>
<dbReference type="PROSITE" id="PS51257">
    <property type="entry name" value="PROKAR_LIPOPROTEIN"/>
    <property type="match status" value="1"/>
</dbReference>
<dbReference type="PANTHER" id="PTHR34512:SF30">
    <property type="entry name" value="OUTER MEMBRANE PROTEIN ASSEMBLY FACTOR BAMB"/>
    <property type="match status" value="1"/>
</dbReference>
<dbReference type="InterPro" id="IPR015943">
    <property type="entry name" value="WD40/YVTN_repeat-like_dom_sf"/>
</dbReference>
<keyword evidence="3" id="KW-1185">Reference proteome</keyword>